<accession>A0A7W6NX04</accession>
<dbReference type="RefSeq" id="WP_183996182.1">
    <property type="nucleotide sequence ID" value="NZ_JACIEH010000001.1"/>
</dbReference>
<proteinExistence type="predicted"/>
<evidence type="ECO:0000313" key="1">
    <source>
        <dbReference type="EMBL" id="MBB4098049.1"/>
    </source>
</evidence>
<dbReference type="EMBL" id="JACIEH010000001">
    <property type="protein sequence ID" value="MBB4098049.1"/>
    <property type="molecule type" value="Genomic_DNA"/>
</dbReference>
<name>A0A7W6NX04_9SPHN</name>
<dbReference type="Proteomes" id="UP000557392">
    <property type="component" value="Unassembled WGS sequence"/>
</dbReference>
<organism evidence="1 2">
    <name type="scientific">Sphingomonas kyeonggiensis</name>
    <dbReference type="NCBI Taxonomy" id="1268553"/>
    <lineage>
        <taxon>Bacteria</taxon>
        <taxon>Pseudomonadati</taxon>
        <taxon>Pseudomonadota</taxon>
        <taxon>Alphaproteobacteria</taxon>
        <taxon>Sphingomonadales</taxon>
        <taxon>Sphingomonadaceae</taxon>
        <taxon>Sphingomonas</taxon>
    </lineage>
</organism>
<protein>
    <submittedName>
        <fullName evidence="1">Uncharacterized protein</fullName>
    </submittedName>
</protein>
<comment type="caution">
    <text evidence="1">The sequence shown here is derived from an EMBL/GenBank/DDBJ whole genome shotgun (WGS) entry which is preliminary data.</text>
</comment>
<dbReference type="AlphaFoldDB" id="A0A7W6NX04"/>
<keyword evidence="2" id="KW-1185">Reference proteome</keyword>
<evidence type="ECO:0000313" key="2">
    <source>
        <dbReference type="Proteomes" id="UP000557392"/>
    </source>
</evidence>
<reference evidence="1 2" key="1">
    <citation type="submission" date="2020-08" db="EMBL/GenBank/DDBJ databases">
        <title>Genomic Encyclopedia of Type Strains, Phase IV (KMG-IV): sequencing the most valuable type-strain genomes for metagenomic binning, comparative biology and taxonomic classification.</title>
        <authorList>
            <person name="Goeker M."/>
        </authorList>
    </citation>
    <scope>NUCLEOTIDE SEQUENCE [LARGE SCALE GENOMIC DNA]</scope>
    <source>
        <strain evidence="1 2">DSM 101806</strain>
    </source>
</reference>
<sequence>MILTIMALLLAVPQRHSEPDIARPELLSTADKFAPITDAALIAVAKRPFDPMSDPRKWKLAVGLHRGVPVVASYVCSDVCPQYTKRIIRYNVTAGAECDRVGGVSKDIVVPKGIGAGPRRYCLPAVAAPFQN</sequence>
<gene>
    <name evidence="1" type="ORF">GGR46_001582</name>
</gene>